<keyword evidence="3" id="KW-1185">Reference proteome</keyword>
<gene>
    <name evidence="2" type="ORF">THAOC_18248</name>
</gene>
<sequence length="260" mass="27655">TAERHAAADHVERGPIRQNPPRPGGGGAEPLRRRGDGDPVMGAEVERLEPVPDQVRRGEGRRAVRHERREDGVPRGPARGRAGGEGDRDGKEGHGAVGHVVRLLGVDVPGLAGGEAARCLVGRRHCGCVCGGKSERSTSLHATIRSIVRTRTRCVPSTTEDPLGSPRILCPLHSCEGHVGTGSASLSLEELARCGKTTKRHAACGKPSDEGPQRSPETHGRRGDGDDRRVLGPTNRQPQRQKARLGKYDPRGRMSASASS</sequence>
<accession>K0SJX4</accession>
<proteinExistence type="predicted"/>
<protein>
    <submittedName>
        <fullName evidence="2">Uncharacterized protein</fullName>
    </submittedName>
</protein>
<feature type="compositionally biased region" description="Basic and acidic residues" evidence="1">
    <location>
        <begin position="82"/>
        <end position="93"/>
    </location>
</feature>
<feature type="region of interest" description="Disordered" evidence="1">
    <location>
        <begin position="199"/>
        <end position="260"/>
    </location>
</feature>
<organism evidence="2 3">
    <name type="scientific">Thalassiosira oceanica</name>
    <name type="common">Marine diatom</name>
    <dbReference type="NCBI Taxonomy" id="159749"/>
    <lineage>
        <taxon>Eukaryota</taxon>
        <taxon>Sar</taxon>
        <taxon>Stramenopiles</taxon>
        <taxon>Ochrophyta</taxon>
        <taxon>Bacillariophyta</taxon>
        <taxon>Coscinodiscophyceae</taxon>
        <taxon>Thalassiosirophycidae</taxon>
        <taxon>Thalassiosirales</taxon>
        <taxon>Thalassiosiraceae</taxon>
        <taxon>Thalassiosira</taxon>
    </lineage>
</organism>
<feature type="compositionally biased region" description="Basic and acidic residues" evidence="1">
    <location>
        <begin position="44"/>
        <end position="73"/>
    </location>
</feature>
<dbReference type="Proteomes" id="UP000266841">
    <property type="component" value="Unassembled WGS sequence"/>
</dbReference>
<feature type="region of interest" description="Disordered" evidence="1">
    <location>
        <begin position="1"/>
        <end position="93"/>
    </location>
</feature>
<dbReference type="AlphaFoldDB" id="K0SJX4"/>
<evidence type="ECO:0000313" key="2">
    <source>
        <dbReference type="EMBL" id="EJK61296.1"/>
    </source>
</evidence>
<feature type="non-terminal residue" evidence="2">
    <location>
        <position position="1"/>
    </location>
</feature>
<feature type="compositionally biased region" description="Basic and acidic residues" evidence="1">
    <location>
        <begin position="1"/>
        <end position="15"/>
    </location>
</feature>
<dbReference type="EMBL" id="AGNL01020183">
    <property type="protein sequence ID" value="EJK61296.1"/>
    <property type="molecule type" value="Genomic_DNA"/>
</dbReference>
<name>K0SJX4_THAOC</name>
<reference evidence="2 3" key="1">
    <citation type="journal article" date="2012" name="Genome Biol.">
        <title>Genome and low-iron response of an oceanic diatom adapted to chronic iron limitation.</title>
        <authorList>
            <person name="Lommer M."/>
            <person name="Specht M."/>
            <person name="Roy A.S."/>
            <person name="Kraemer L."/>
            <person name="Andreson R."/>
            <person name="Gutowska M.A."/>
            <person name="Wolf J."/>
            <person name="Bergner S.V."/>
            <person name="Schilhabel M.B."/>
            <person name="Klostermeier U.C."/>
            <person name="Beiko R.G."/>
            <person name="Rosenstiel P."/>
            <person name="Hippler M."/>
            <person name="Laroche J."/>
        </authorList>
    </citation>
    <scope>NUCLEOTIDE SEQUENCE [LARGE SCALE GENOMIC DNA]</scope>
    <source>
        <strain evidence="2 3">CCMP1005</strain>
    </source>
</reference>
<feature type="compositionally biased region" description="Basic and acidic residues" evidence="1">
    <location>
        <begin position="207"/>
        <end position="230"/>
    </location>
</feature>
<evidence type="ECO:0000313" key="3">
    <source>
        <dbReference type="Proteomes" id="UP000266841"/>
    </source>
</evidence>
<comment type="caution">
    <text evidence="2">The sequence shown here is derived from an EMBL/GenBank/DDBJ whole genome shotgun (WGS) entry which is preliminary data.</text>
</comment>
<evidence type="ECO:0000256" key="1">
    <source>
        <dbReference type="SAM" id="MobiDB-lite"/>
    </source>
</evidence>